<dbReference type="EMBL" id="JBHMDI010000008">
    <property type="protein sequence ID" value="MFB9346850.1"/>
    <property type="molecule type" value="Genomic_DNA"/>
</dbReference>
<dbReference type="Proteomes" id="UP001589753">
    <property type="component" value="Unassembled WGS sequence"/>
</dbReference>
<comment type="caution">
    <text evidence="2">The sequence shown here is derived from an EMBL/GenBank/DDBJ whole genome shotgun (WGS) entry which is preliminary data.</text>
</comment>
<evidence type="ECO:0000313" key="3">
    <source>
        <dbReference type="Proteomes" id="UP001589753"/>
    </source>
</evidence>
<dbReference type="RefSeq" id="WP_380954588.1">
    <property type="nucleotide sequence ID" value="NZ_JBHMDI010000008.1"/>
</dbReference>
<gene>
    <name evidence="2" type="ORF">ACFFUA_05135</name>
</gene>
<accession>A0ABV5L3U0</accession>
<protein>
    <submittedName>
        <fullName evidence="2">DUF397 domain-containing protein</fullName>
    </submittedName>
</protein>
<organism evidence="2 3">
    <name type="scientific">Streptomyces heliomycini</name>
    <dbReference type="NCBI Taxonomy" id="284032"/>
    <lineage>
        <taxon>Bacteria</taxon>
        <taxon>Bacillati</taxon>
        <taxon>Actinomycetota</taxon>
        <taxon>Actinomycetes</taxon>
        <taxon>Kitasatosporales</taxon>
        <taxon>Streptomycetaceae</taxon>
        <taxon>Streptomyces</taxon>
    </lineage>
</organism>
<sequence>MNIDVEEVVTWRTSSYSSGEGGQCVEVAVLPHVVRVRDSKDLGQPAIPVTAAAWAAFVGFAAQ</sequence>
<keyword evidence="3" id="KW-1185">Reference proteome</keyword>
<evidence type="ECO:0000313" key="2">
    <source>
        <dbReference type="EMBL" id="MFB9346850.1"/>
    </source>
</evidence>
<reference evidence="2 3" key="1">
    <citation type="submission" date="2024-09" db="EMBL/GenBank/DDBJ databases">
        <authorList>
            <person name="Sun Q."/>
            <person name="Mori K."/>
        </authorList>
    </citation>
    <scope>NUCLEOTIDE SEQUENCE [LARGE SCALE GENOMIC DNA]</scope>
    <source>
        <strain evidence="2 3">JCM 9767</strain>
    </source>
</reference>
<dbReference type="Pfam" id="PF04149">
    <property type="entry name" value="DUF397"/>
    <property type="match status" value="1"/>
</dbReference>
<evidence type="ECO:0000259" key="1">
    <source>
        <dbReference type="Pfam" id="PF04149"/>
    </source>
</evidence>
<feature type="domain" description="DUF397" evidence="1">
    <location>
        <begin position="10"/>
        <end position="60"/>
    </location>
</feature>
<dbReference type="InterPro" id="IPR007278">
    <property type="entry name" value="DUF397"/>
</dbReference>
<proteinExistence type="predicted"/>
<name>A0ABV5L3U0_9ACTN</name>